<evidence type="ECO:0000256" key="4">
    <source>
        <dbReference type="ARBA" id="ARBA00009659"/>
    </source>
</evidence>
<keyword evidence="8" id="KW-0479">Metal-binding</keyword>
<dbReference type="GO" id="GO:0046872">
    <property type="term" value="F:metal ion binding"/>
    <property type="evidence" value="ECO:0007669"/>
    <property type="project" value="UniProtKB-KW"/>
</dbReference>
<keyword evidence="12" id="KW-0443">Lipid metabolism</keyword>
<evidence type="ECO:0000256" key="13">
    <source>
        <dbReference type="ARBA" id="ARBA00023145"/>
    </source>
</evidence>
<keyword evidence="16" id="KW-1133">Transmembrane helix</keyword>
<dbReference type="OMA" id="HLFNYRF"/>
<evidence type="ECO:0000256" key="3">
    <source>
        <dbReference type="ARBA" id="ARBA00004613"/>
    </source>
</evidence>
<keyword evidence="14" id="KW-1015">Disulfide bond</keyword>
<dbReference type="InterPro" id="IPR016090">
    <property type="entry name" value="PLA2-like_dom"/>
</dbReference>
<feature type="transmembrane region" description="Helical" evidence="16">
    <location>
        <begin position="12"/>
        <end position="31"/>
    </location>
</feature>
<organism evidence="18 19">
    <name type="scientific">Blomia tropicalis</name>
    <name type="common">Mite</name>
    <dbReference type="NCBI Taxonomy" id="40697"/>
    <lineage>
        <taxon>Eukaryota</taxon>
        <taxon>Metazoa</taxon>
        <taxon>Ecdysozoa</taxon>
        <taxon>Arthropoda</taxon>
        <taxon>Chelicerata</taxon>
        <taxon>Arachnida</taxon>
        <taxon>Acari</taxon>
        <taxon>Acariformes</taxon>
        <taxon>Sarcoptiformes</taxon>
        <taxon>Astigmata</taxon>
        <taxon>Glycyphagoidea</taxon>
        <taxon>Echimyopodidae</taxon>
        <taxon>Blomia</taxon>
    </lineage>
</organism>
<dbReference type="EMBL" id="JAPWDV010000003">
    <property type="protein sequence ID" value="KAJ6216531.1"/>
    <property type="molecule type" value="Genomic_DNA"/>
</dbReference>
<dbReference type="Pfam" id="PF05826">
    <property type="entry name" value="Phospholip_A2_2"/>
    <property type="match status" value="1"/>
</dbReference>
<keyword evidence="16" id="KW-0472">Membrane</keyword>
<reference evidence="18" key="1">
    <citation type="submission" date="2022-12" db="EMBL/GenBank/DDBJ databases">
        <title>Genome assemblies of Blomia tropicalis.</title>
        <authorList>
            <person name="Cui Y."/>
        </authorList>
    </citation>
    <scope>NUCLEOTIDE SEQUENCE</scope>
    <source>
        <tissue evidence="18">Adult mites</tissue>
    </source>
</reference>
<dbReference type="CDD" id="cd04704">
    <property type="entry name" value="PLA2_bee_venom_like"/>
    <property type="match status" value="1"/>
</dbReference>
<dbReference type="PROSITE" id="PS00118">
    <property type="entry name" value="PA2_HIS"/>
    <property type="match status" value="1"/>
</dbReference>
<evidence type="ECO:0000256" key="7">
    <source>
        <dbReference type="ARBA" id="ARBA00022525"/>
    </source>
</evidence>
<accession>A0A9Q0RJC1</accession>
<evidence type="ECO:0000256" key="2">
    <source>
        <dbReference type="ARBA" id="ARBA00001913"/>
    </source>
</evidence>
<dbReference type="EC" id="3.1.1.4" evidence="5"/>
<evidence type="ECO:0000256" key="10">
    <source>
        <dbReference type="ARBA" id="ARBA00022837"/>
    </source>
</evidence>
<keyword evidence="9" id="KW-0378">Hydrolase</keyword>
<comment type="similarity">
    <text evidence="4">Belongs to the phospholipase A2 family. Group III subfamily.</text>
</comment>
<evidence type="ECO:0000256" key="1">
    <source>
        <dbReference type="ARBA" id="ARBA00001604"/>
    </source>
</evidence>
<evidence type="ECO:0000256" key="16">
    <source>
        <dbReference type="SAM" id="Phobius"/>
    </source>
</evidence>
<comment type="catalytic activity">
    <reaction evidence="1">
        <text>a 1,2-diacyl-sn-glycero-3-phosphocholine + H2O = a 1-acyl-sn-glycero-3-phosphocholine + a fatty acid + H(+)</text>
        <dbReference type="Rhea" id="RHEA:15801"/>
        <dbReference type="ChEBI" id="CHEBI:15377"/>
        <dbReference type="ChEBI" id="CHEBI:15378"/>
        <dbReference type="ChEBI" id="CHEBI:28868"/>
        <dbReference type="ChEBI" id="CHEBI:57643"/>
        <dbReference type="ChEBI" id="CHEBI:58168"/>
        <dbReference type="EC" id="3.1.1.4"/>
    </reaction>
</comment>
<evidence type="ECO:0000256" key="14">
    <source>
        <dbReference type="ARBA" id="ARBA00023157"/>
    </source>
</evidence>
<comment type="subcellular location">
    <subcellularLocation>
        <location evidence="3">Secreted</location>
    </subcellularLocation>
</comment>
<keyword evidence="19" id="KW-1185">Reference proteome</keyword>
<keyword evidence="13" id="KW-0865">Zymogen</keyword>
<proteinExistence type="inferred from homology"/>
<keyword evidence="7" id="KW-0964">Secreted</keyword>
<dbReference type="AlphaFoldDB" id="A0A9Q0RJC1"/>
<dbReference type="GO" id="GO:0016042">
    <property type="term" value="P:lipid catabolic process"/>
    <property type="evidence" value="ECO:0007669"/>
    <property type="project" value="UniProtKB-KW"/>
</dbReference>
<evidence type="ECO:0000256" key="12">
    <source>
        <dbReference type="ARBA" id="ARBA00023098"/>
    </source>
</evidence>
<evidence type="ECO:0000256" key="11">
    <source>
        <dbReference type="ARBA" id="ARBA00022963"/>
    </source>
</evidence>
<dbReference type="InterPro" id="IPR036444">
    <property type="entry name" value="PLipase_A2_dom_sf"/>
</dbReference>
<dbReference type="GO" id="GO:0004623">
    <property type="term" value="F:phospholipase A2 activity"/>
    <property type="evidence" value="ECO:0007669"/>
    <property type="project" value="UniProtKB-EC"/>
</dbReference>
<evidence type="ECO:0000259" key="17">
    <source>
        <dbReference type="Pfam" id="PF05826"/>
    </source>
</evidence>
<keyword evidence="11" id="KW-0442">Lipid degradation</keyword>
<dbReference type="GO" id="GO:0006644">
    <property type="term" value="P:phospholipid metabolic process"/>
    <property type="evidence" value="ECO:0007669"/>
    <property type="project" value="InterPro"/>
</dbReference>
<dbReference type="GO" id="GO:0050482">
    <property type="term" value="P:arachidonate secretion"/>
    <property type="evidence" value="ECO:0007669"/>
    <property type="project" value="InterPro"/>
</dbReference>
<keyword evidence="16" id="KW-0812">Transmembrane</keyword>
<dbReference type="Proteomes" id="UP001142055">
    <property type="component" value="Chromosome 3"/>
</dbReference>
<comment type="caution">
    <text evidence="18">The sequence shown here is derived from an EMBL/GenBank/DDBJ whole genome shotgun (WGS) entry which is preliminary data.</text>
</comment>
<evidence type="ECO:0000256" key="8">
    <source>
        <dbReference type="ARBA" id="ARBA00022723"/>
    </source>
</evidence>
<evidence type="ECO:0000313" key="19">
    <source>
        <dbReference type="Proteomes" id="UP001142055"/>
    </source>
</evidence>
<dbReference type="InterPro" id="IPR033113">
    <property type="entry name" value="PLA2_histidine"/>
</dbReference>
<keyword evidence="10" id="KW-0106">Calcium</keyword>
<dbReference type="PANTHER" id="PTHR12253">
    <property type="entry name" value="RH14732P"/>
    <property type="match status" value="1"/>
</dbReference>
<dbReference type="SUPFAM" id="SSF48619">
    <property type="entry name" value="Phospholipase A2, PLA2"/>
    <property type="match status" value="1"/>
</dbReference>
<gene>
    <name evidence="18" type="ORF">RDWZM_007688</name>
</gene>
<evidence type="ECO:0000256" key="6">
    <source>
        <dbReference type="ARBA" id="ARBA00021721"/>
    </source>
</evidence>
<protein>
    <recommendedName>
        <fullName evidence="6">Phospholipase A2</fullName>
        <ecNumber evidence="5">3.1.1.4</ecNumber>
    </recommendedName>
    <alternativeName>
        <fullName evidence="15">Phosphatidylcholine 2-acylhydrolase</fullName>
    </alternativeName>
</protein>
<evidence type="ECO:0000256" key="15">
    <source>
        <dbReference type="ARBA" id="ARBA00029903"/>
    </source>
</evidence>
<evidence type="ECO:0000256" key="5">
    <source>
        <dbReference type="ARBA" id="ARBA00013278"/>
    </source>
</evidence>
<dbReference type="Gene3D" id="1.20.90.10">
    <property type="entry name" value="Phospholipase A2 domain"/>
    <property type="match status" value="1"/>
</dbReference>
<name>A0A9Q0RJC1_BLOTA</name>
<evidence type="ECO:0000256" key="9">
    <source>
        <dbReference type="ARBA" id="ARBA00022801"/>
    </source>
</evidence>
<evidence type="ECO:0000313" key="18">
    <source>
        <dbReference type="EMBL" id="KAJ6216531.1"/>
    </source>
</evidence>
<dbReference type="FunFam" id="1.20.90.10:FF:000002">
    <property type="entry name" value="Phospholipase A2 group III"/>
    <property type="match status" value="1"/>
</dbReference>
<comment type="cofactor">
    <cofactor evidence="2">
        <name>Ca(2+)</name>
        <dbReference type="ChEBI" id="CHEBI:29108"/>
    </cofactor>
</comment>
<sequence length="321" mass="38203">MFHLYRQSTKGLNFTYKSILIYLYLLLAFQYPNFLLECRHISNETNIPDSFARVYTLPDGEIVTKLKWNNFTAIETRFSNIDLIQIIKESHVIQLWLSRGELVDCEYTDDKHKVQLIRNEFAKINPNMRKDSRVFTLVENYNNLTTLPKPLKRLTEYEQFVEQCSKLHTTLRSKYEKNRTQKNRNGRIKRNLLVFPGTNWCGQGSNSQNFEDLGEYTFADRCCRDHDRCKYSIGPFDTRYHLFNYRFHFVSHCSCDERFRSCLKVANSGAANLVGKIFFNVVQTKCFMFQMDEICQDRSWWGTCVTSKRRKRAVFRDPMTY</sequence>
<feature type="domain" description="Phospholipase A2-like central" evidence="17">
    <location>
        <begin position="195"/>
        <end position="288"/>
    </location>
</feature>
<dbReference type="GO" id="GO:0005576">
    <property type="term" value="C:extracellular region"/>
    <property type="evidence" value="ECO:0007669"/>
    <property type="project" value="UniProtKB-SubCell"/>
</dbReference>